<dbReference type="NCBIfam" id="NF006008">
    <property type="entry name" value="PRK08139.1"/>
    <property type="match status" value="1"/>
</dbReference>
<dbReference type="InterPro" id="IPR029045">
    <property type="entry name" value="ClpP/crotonase-like_dom_sf"/>
</dbReference>
<accession>A0A4R3MD39</accession>
<evidence type="ECO:0000256" key="5">
    <source>
        <dbReference type="ARBA" id="ARBA00037410"/>
    </source>
</evidence>
<dbReference type="InterPro" id="IPR052377">
    <property type="entry name" value="Mitochondrial_ECH-domain"/>
</dbReference>
<evidence type="ECO:0000256" key="6">
    <source>
        <dbReference type="ARBA" id="ARBA00040545"/>
    </source>
</evidence>
<reference evidence="7 8" key="1">
    <citation type="submission" date="2019-03" db="EMBL/GenBank/DDBJ databases">
        <title>Genomic Encyclopedia of Type Strains, Phase IV (KMG-IV): sequencing the most valuable type-strain genomes for metagenomic binning, comparative biology and taxonomic classification.</title>
        <authorList>
            <person name="Goeker M."/>
        </authorList>
    </citation>
    <scope>NUCLEOTIDE SEQUENCE [LARGE SCALE GENOMIC DNA]</scope>
    <source>
        <strain evidence="7 8">DSM 19345</strain>
    </source>
</reference>
<dbReference type="PANTHER" id="PTHR43602">
    <property type="match status" value="1"/>
</dbReference>
<keyword evidence="8" id="KW-1185">Reference proteome</keyword>
<protein>
    <recommendedName>
        <fullName evidence="6">Enoyl-CoA hydratase domain-containing protein 3, mitochondrial</fullName>
    </recommendedName>
</protein>
<proteinExistence type="inferred from homology"/>
<dbReference type="AlphaFoldDB" id="A0A4R3MD39"/>
<dbReference type="InterPro" id="IPR014748">
    <property type="entry name" value="Enoyl-CoA_hydra_C"/>
</dbReference>
<evidence type="ECO:0000256" key="2">
    <source>
        <dbReference type="ARBA" id="ARBA00022832"/>
    </source>
</evidence>
<sequence>MTPLGASSSHPASNVPLLTERRGGIAILTLNRPAQRNALSEALISALTEAIRDVGSDDAIRAVVIAGSPPAFCAGHDLKEMTAHRSDPDGGRGYYEDLFTRCSAMMSSIVRTPKPFIAAVEGIATAAGCQLVATCDMAIAGADARLATNGIDQGLFCSTPMVALTRNVAPKHAMELLMSGRMIGAEEAARIGLVNRVVSAGEALAAAIALAEVCAAKSQVAVRTGKDAFYRQIGLGLDEAYAVTTKAMACNMMAEDAAEGIGAFIEKRKPVWRDR</sequence>
<dbReference type="InterPro" id="IPR001753">
    <property type="entry name" value="Enoyl-CoA_hydra/iso"/>
</dbReference>
<dbReference type="RefSeq" id="WP_132806215.1">
    <property type="nucleotide sequence ID" value="NZ_SMAK01000004.1"/>
</dbReference>
<keyword evidence="2" id="KW-0276">Fatty acid metabolism</keyword>
<evidence type="ECO:0000256" key="3">
    <source>
        <dbReference type="ARBA" id="ARBA00022946"/>
    </source>
</evidence>
<comment type="caution">
    <text evidence="7">The sequence shown here is derived from an EMBL/GenBank/DDBJ whole genome shotgun (WGS) entry which is preliminary data.</text>
</comment>
<evidence type="ECO:0000256" key="4">
    <source>
        <dbReference type="ARBA" id="ARBA00023098"/>
    </source>
</evidence>
<dbReference type="EMBL" id="SMAK01000004">
    <property type="protein sequence ID" value="TCT11461.1"/>
    <property type="molecule type" value="Genomic_DNA"/>
</dbReference>
<dbReference type="CDD" id="cd06558">
    <property type="entry name" value="crotonase-like"/>
    <property type="match status" value="1"/>
</dbReference>
<evidence type="ECO:0000313" key="7">
    <source>
        <dbReference type="EMBL" id="TCT11461.1"/>
    </source>
</evidence>
<name>A0A4R3MD39_9HYPH</name>
<gene>
    <name evidence="7" type="ORF">EDC22_104223</name>
</gene>
<keyword evidence="3" id="KW-0809">Transit peptide</keyword>
<keyword evidence="4" id="KW-0443">Lipid metabolism</keyword>
<evidence type="ECO:0000313" key="8">
    <source>
        <dbReference type="Proteomes" id="UP000295678"/>
    </source>
</evidence>
<comment type="similarity">
    <text evidence="1">Belongs to the enoyl-CoA hydratase/isomerase family.</text>
</comment>
<dbReference type="SUPFAM" id="SSF52096">
    <property type="entry name" value="ClpP/crotonase"/>
    <property type="match status" value="1"/>
</dbReference>
<dbReference type="Gene3D" id="1.10.12.10">
    <property type="entry name" value="Lyase 2-enoyl-coa Hydratase, Chain A, domain 2"/>
    <property type="match status" value="1"/>
</dbReference>
<dbReference type="Proteomes" id="UP000295678">
    <property type="component" value="Unassembled WGS sequence"/>
</dbReference>
<organism evidence="7 8">
    <name type="scientific">Tepidamorphus gemmatus</name>
    <dbReference type="NCBI Taxonomy" id="747076"/>
    <lineage>
        <taxon>Bacteria</taxon>
        <taxon>Pseudomonadati</taxon>
        <taxon>Pseudomonadota</taxon>
        <taxon>Alphaproteobacteria</taxon>
        <taxon>Hyphomicrobiales</taxon>
        <taxon>Tepidamorphaceae</taxon>
        <taxon>Tepidamorphus</taxon>
    </lineage>
</organism>
<evidence type="ECO:0000256" key="1">
    <source>
        <dbReference type="ARBA" id="ARBA00005254"/>
    </source>
</evidence>
<dbReference type="GO" id="GO:0016836">
    <property type="term" value="F:hydro-lyase activity"/>
    <property type="evidence" value="ECO:0007669"/>
    <property type="project" value="TreeGrafter"/>
</dbReference>
<dbReference type="OrthoDB" id="9795613at2"/>
<dbReference type="Pfam" id="PF00378">
    <property type="entry name" value="ECH_1"/>
    <property type="match status" value="1"/>
</dbReference>
<dbReference type="GO" id="GO:0006631">
    <property type="term" value="P:fatty acid metabolic process"/>
    <property type="evidence" value="ECO:0007669"/>
    <property type="project" value="UniProtKB-KW"/>
</dbReference>
<dbReference type="Gene3D" id="3.90.226.10">
    <property type="entry name" value="2-enoyl-CoA Hydratase, Chain A, domain 1"/>
    <property type="match status" value="1"/>
</dbReference>
<comment type="function">
    <text evidence="5">May play a role in fatty acid biosynthesis and insulin sensitivity.</text>
</comment>
<dbReference type="PANTHER" id="PTHR43602:SF1">
    <property type="entry name" value="ENOYL-COA HYDRATASE DOMAIN-CONTAINING PROTEIN 3, MITOCHONDRIAL"/>
    <property type="match status" value="1"/>
</dbReference>